<dbReference type="CDD" id="cd07153">
    <property type="entry name" value="Fur_like"/>
    <property type="match status" value="1"/>
</dbReference>
<dbReference type="GO" id="GO:0003700">
    <property type="term" value="F:DNA-binding transcription factor activity"/>
    <property type="evidence" value="ECO:0007669"/>
    <property type="project" value="InterPro"/>
</dbReference>
<dbReference type="RefSeq" id="WP_128214914.1">
    <property type="nucleotide sequence ID" value="NZ_CP025746.1"/>
</dbReference>
<dbReference type="PANTHER" id="PTHR33202:SF8">
    <property type="entry name" value="PEROXIDE-RESPONSIVE REPRESSOR PERR"/>
    <property type="match status" value="1"/>
</dbReference>
<keyword evidence="7" id="KW-0479">Metal-binding</keyword>
<dbReference type="EMBL" id="CP025746">
    <property type="protein sequence ID" value="QAA34193.1"/>
    <property type="molecule type" value="Genomic_DNA"/>
</dbReference>
<accession>A0A3R5QWD8</accession>
<evidence type="ECO:0000313" key="10">
    <source>
        <dbReference type="Proteomes" id="UP000286268"/>
    </source>
</evidence>
<keyword evidence="6" id="KW-0804">Transcription</keyword>
<evidence type="ECO:0000256" key="5">
    <source>
        <dbReference type="ARBA" id="ARBA00023125"/>
    </source>
</evidence>
<keyword evidence="5" id="KW-0238">DNA-binding</keyword>
<keyword evidence="10" id="KW-1185">Reference proteome</keyword>
<evidence type="ECO:0000256" key="8">
    <source>
        <dbReference type="PIRSR" id="PIRSR602481-2"/>
    </source>
</evidence>
<dbReference type="Gene3D" id="1.10.10.10">
    <property type="entry name" value="Winged helix-like DNA-binding domain superfamily/Winged helix DNA-binding domain"/>
    <property type="match status" value="1"/>
</dbReference>
<dbReference type="SUPFAM" id="SSF46785">
    <property type="entry name" value="Winged helix' DNA-binding domain"/>
    <property type="match status" value="1"/>
</dbReference>
<evidence type="ECO:0000256" key="3">
    <source>
        <dbReference type="ARBA" id="ARBA00022833"/>
    </source>
</evidence>
<keyword evidence="2" id="KW-0678">Repressor</keyword>
<comment type="similarity">
    <text evidence="1">Belongs to the Fur family.</text>
</comment>
<keyword evidence="8" id="KW-0408">Iron</keyword>
<reference evidence="9 10" key="1">
    <citation type="submission" date="2018-01" db="EMBL/GenBank/DDBJ databases">
        <title>Genome Sequencing and Assembly of Anaerobacter polyendosporus strain CT4.</title>
        <authorList>
            <person name="Tachaapaikoon C."/>
            <person name="Sutheeworapong S."/>
            <person name="Jenjaroenpun P."/>
            <person name="Wongsurawat T."/>
            <person name="Nookeaw I."/>
            <person name="Cheawchanlertfa P."/>
            <person name="Kosugi A."/>
            <person name="Cheevadhanarak S."/>
            <person name="Ratanakhanokchai K."/>
        </authorList>
    </citation>
    <scope>NUCLEOTIDE SEQUENCE [LARGE SCALE GENOMIC DNA]</scope>
    <source>
        <strain evidence="9 10">CT4</strain>
    </source>
</reference>
<keyword evidence="3 7" id="KW-0862">Zinc</keyword>
<dbReference type="InterPro" id="IPR036388">
    <property type="entry name" value="WH-like_DNA-bd_sf"/>
</dbReference>
<evidence type="ECO:0000256" key="4">
    <source>
        <dbReference type="ARBA" id="ARBA00023015"/>
    </source>
</evidence>
<comment type="cofactor">
    <cofactor evidence="7">
        <name>Zn(2+)</name>
        <dbReference type="ChEBI" id="CHEBI:29105"/>
    </cofactor>
    <text evidence="7">Binds 1 zinc ion per subunit.</text>
</comment>
<dbReference type="InterPro" id="IPR002481">
    <property type="entry name" value="FUR"/>
</dbReference>
<evidence type="ECO:0000256" key="1">
    <source>
        <dbReference type="ARBA" id="ARBA00007957"/>
    </source>
</evidence>
<dbReference type="InterPro" id="IPR043135">
    <property type="entry name" value="Fur_C"/>
</dbReference>
<dbReference type="GO" id="GO:0008270">
    <property type="term" value="F:zinc ion binding"/>
    <property type="evidence" value="ECO:0007669"/>
    <property type="project" value="TreeGrafter"/>
</dbReference>
<dbReference type="GO" id="GO:1900376">
    <property type="term" value="P:regulation of secondary metabolite biosynthetic process"/>
    <property type="evidence" value="ECO:0007669"/>
    <property type="project" value="TreeGrafter"/>
</dbReference>
<dbReference type="PANTHER" id="PTHR33202">
    <property type="entry name" value="ZINC UPTAKE REGULATION PROTEIN"/>
    <property type="match status" value="1"/>
</dbReference>
<comment type="cofactor">
    <cofactor evidence="8">
        <name>Mn(2+)</name>
        <dbReference type="ChEBI" id="CHEBI:29035"/>
    </cofactor>
    <cofactor evidence="8">
        <name>Fe(2+)</name>
        <dbReference type="ChEBI" id="CHEBI:29033"/>
    </cofactor>
    <text evidence="8">Binds 1 Mn(2+) or Fe(2+) ion per subunit.</text>
</comment>
<feature type="binding site" evidence="8">
    <location>
        <position position="85"/>
    </location>
    <ligand>
        <name>Fe cation</name>
        <dbReference type="ChEBI" id="CHEBI:24875"/>
    </ligand>
</feature>
<dbReference type="InterPro" id="IPR036390">
    <property type="entry name" value="WH_DNA-bd_sf"/>
</dbReference>
<evidence type="ECO:0000256" key="7">
    <source>
        <dbReference type="PIRSR" id="PIRSR602481-1"/>
    </source>
</evidence>
<dbReference type="Pfam" id="PF01475">
    <property type="entry name" value="FUR"/>
    <property type="match status" value="1"/>
</dbReference>
<sequence>MRIGEYLNEKGIKVTKSRIAIYEILSDNDSSISADFIYDKCRNIGMDINLSTVYRTLEIFEEKEIIEKFDLGNGKYSFTIRKNKHMHKLECSKCHKQIEVPCPMQQVEELLKNQTGFVLTEHKLMLKGICEECKDKK</sequence>
<dbReference type="KEGG" id="cmah:C1I91_22570"/>
<dbReference type="GO" id="GO:0045892">
    <property type="term" value="P:negative regulation of DNA-templated transcription"/>
    <property type="evidence" value="ECO:0007669"/>
    <property type="project" value="TreeGrafter"/>
</dbReference>
<evidence type="ECO:0000256" key="2">
    <source>
        <dbReference type="ARBA" id="ARBA00022491"/>
    </source>
</evidence>
<name>A0A3R5QWD8_9CLOT</name>
<keyword evidence="4" id="KW-0805">Transcription regulation</keyword>
<feature type="binding site" evidence="8">
    <location>
        <position position="122"/>
    </location>
    <ligand>
        <name>Fe cation</name>
        <dbReference type="ChEBI" id="CHEBI:24875"/>
    </ligand>
</feature>
<gene>
    <name evidence="9" type="ORF">C1I91_22570</name>
</gene>
<evidence type="ECO:0000313" key="9">
    <source>
        <dbReference type="EMBL" id="QAA34193.1"/>
    </source>
</evidence>
<dbReference type="OrthoDB" id="8659436at2"/>
<feature type="binding site" evidence="7">
    <location>
        <position position="133"/>
    </location>
    <ligand>
        <name>Zn(2+)</name>
        <dbReference type="ChEBI" id="CHEBI:29105"/>
    </ligand>
</feature>
<dbReference type="AlphaFoldDB" id="A0A3R5QWD8"/>
<evidence type="ECO:0000256" key="6">
    <source>
        <dbReference type="ARBA" id="ARBA00023163"/>
    </source>
</evidence>
<dbReference type="GO" id="GO:0000976">
    <property type="term" value="F:transcription cis-regulatory region binding"/>
    <property type="evidence" value="ECO:0007669"/>
    <property type="project" value="TreeGrafter"/>
</dbReference>
<feature type="binding site" evidence="7">
    <location>
        <position position="91"/>
    </location>
    <ligand>
        <name>Zn(2+)</name>
        <dbReference type="ChEBI" id="CHEBI:29105"/>
    </ligand>
</feature>
<protein>
    <submittedName>
        <fullName evidence="9">Transcriptional repressor</fullName>
    </submittedName>
</protein>
<dbReference type="Gene3D" id="3.30.1490.190">
    <property type="match status" value="1"/>
</dbReference>
<feature type="binding site" evidence="7">
    <location>
        <position position="130"/>
    </location>
    <ligand>
        <name>Zn(2+)</name>
        <dbReference type="ChEBI" id="CHEBI:29105"/>
    </ligand>
</feature>
<organism evidence="9 10">
    <name type="scientific">Clostridium manihotivorum</name>
    <dbReference type="NCBI Taxonomy" id="2320868"/>
    <lineage>
        <taxon>Bacteria</taxon>
        <taxon>Bacillati</taxon>
        <taxon>Bacillota</taxon>
        <taxon>Clostridia</taxon>
        <taxon>Eubacteriales</taxon>
        <taxon>Clostridiaceae</taxon>
        <taxon>Clostridium</taxon>
    </lineage>
</organism>
<proteinExistence type="inferred from homology"/>
<feature type="binding site" evidence="7">
    <location>
        <position position="94"/>
    </location>
    <ligand>
        <name>Zn(2+)</name>
        <dbReference type="ChEBI" id="CHEBI:29105"/>
    </ligand>
</feature>
<dbReference type="Proteomes" id="UP000286268">
    <property type="component" value="Chromosome"/>
</dbReference>